<evidence type="ECO:0000256" key="1">
    <source>
        <dbReference type="ARBA" id="ARBA00006484"/>
    </source>
</evidence>
<dbReference type="PANTHER" id="PTHR42760:SF45">
    <property type="entry name" value="SHORT CHAIN DEHYDROGENASE_REDUCTASE FAMILY PROTEIN, PUTATIVE (AFU_ORTHOLOGUE AFUA_3G09150)-RELATED"/>
    <property type="match status" value="1"/>
</dbReference>
<dbReference type="AlphaFoldDB" id="A0A0D2HPV4"/>
<dbReference type="InterPro" id="IPR002347">
    <property type="entry name" value="SDR_fam"/>
</dbReference>
<dbReference type="PRINTS" id="PR00081">
    <property type="entry name" value="GDHRDH"/>
</dbReference>
<dbReference type="HOGENOM" id="CLU_010194_1_0_1"/>
<dbReference type="EMBL" id="KN846969">
    <property type="protein sequence ID" value="KIW86474.1"/>
    <property type="molecule type" value="Genomic_DNA"/>
</dbReference>
<dbReference type="GO" id="GO:0048038">
    <property type="term" value="F:quinone binding"/>
    <property type="evidence" value="ECO:0007669"/>
    <property type="project" value="TreeGrafter"/>
</dbReference>
<keyword evidence="5" id="KW-1185">Reference proteome</keyword>
<name>A0A0D2HPV4_9EURO</name>
<dbReference type="GeneID" id="25301362"/>
<dbReference type="SUPFAM" id="SSF51735">
    <property type="entry name" value="NAD(P)-binding Rossmann-fold domains"/>
    <property type="match status" value="1"/>
</dbReference>
<keyword evidence="2" id="KW-0521">NADP</keyword>
<evidence type="ECO:0000256" key="2">
    <source>
        <dbReference type="ARBA" id="ARBA00022857"/>
    </source>
</evidence>
<dbReference type="GO" id="GO:0016616">
    <property type="term" value="F:oxidoreductase activity, acting on the CH-OH group of donors, NAD or NADP as acceptor"/>
    <property type="evidence" value="ECO:0007669"/>
    <property type="project" value="TreeGrafter"/>
</dbReference>
<dbReference type="InterPro" id="IPR020904">
    <property type="entry name" value="Sc_DH/Rdtase_CS"/>
</dbReference>
<dbReference type="InterPro" id="IPR036291">
    <property type="entry name" value="NAD(P)-bd_dom_sf"/>
</dbReference>
<comment type="similarity">
    <text evidence="1">Belongs to the short-chain dehydrogenases/reductases (SDR) family.</text>
</comment>
<dbReference type="Proteomes" id="UP000053029">
    <property type="component" value="Unassembled WGS sequence"/>
</dbReference>
<dbReference type="PRINTS" id="PR00080">
    <property type="entry name" value="SDRFAMILY"/>
</dbReference>
<reference evidence="4 5" key="1">
    <citation type="submission" date="2015-01" db="EMBL/GenBank/DDBJ databases">
        <title>The Genome Sequence of Fonsecaea pedrosoi CBS 271.37.</title>
        <authorList>
            <consortium name="The Broad Institute Genomics Platform"/>
            <person name="Cuomo C."/>
            <person name="de Hoog S."/>
            <person name="Gorbushina A."/>
            <person name="Stielow B."/>
            <person name="Teixiera M."/>
            <person name="Abouelleil A."/>
            <person name="Chapman S.B."/>
            <person name="Priest M."/>
            <person name="Young S.K."/>
            <person name="Wortman J."/>
            <person name="Nusbaum C."/>
            <person name="Birren B."/>
        </authorList>
    </citation>
    <scope>NUCLEOTIDE SEQUENCE [LARGE SCALE GENOMIC DNA]</scope>
    <source>
        <strain evidence="4 5">CBS 271.37</strain>
    </source>
</reference>
<dbReference type="Pfam" id="PF13561">
    <property type="entry name" value="adh_short_C2"/>
    <property type="match status" value="1"/>
</dbReference>
<dbReference type="STRING" id="1442368.A0A0D2HPV4"/>
<dbReference type="Gene3D" id="3.40.50.720">
    <property type="entry name" value="NAD(P)-binding Rossmann-like Domain"/>
    <property type="match status" value="1"/>
</dbReference>
<dbReference type="CDD" id="cd05233">
    <property type="entry name" value="SDR_c"/>
    <property type="match status" value="1"/>
</dbReference>
<evidence type="ECO:0000313" key="5">
    <source>
        <dbReference type="Proteomes" id="UP000053029"/>
    </source>
</evidence>
<dbReference type="PROSITE" id="PS00061">
    <property type="entry name" value="ADH_SHORT"/>
    <property type="match status" value="1"/>
</dbReference>
<protein>
    <recommendedName>
        <fullName evidence="3">Ketoreductase domain-containing protein</fullName>
    </recommendedName>
</protein>
<feature type="domain" description="Ketoreductase" evidence="3">
    <location>
        <begin position="7"/>
        <end position="175"/>
    </location>
</feature>
<dbReference type="FunFam" id="3.40.50.720:FF:000084">
    <property type="entry name" value="Short-chain dehydrogenase reductase"/>
    <property type="match status" value="1"/>
</dbReference>
<evidence type="ECO:0000259" key="3">
    <source>
        <dbReference type="SMART" id="SM00822"/>
    </source>
</evidence>
<dbReference type="InterPro" id="IPR057326">
    <property type="entry name" value="KR_dom"/>
</dbReference>
<dbReference type="RefSeq" id="XP_013290282.1">
    <property type="nucleotide sequence ID" value="XM_013434828.1"/>
</dbReference>
<accession>A0A0D2HPV4</accession>
<gene>
    <name evidence="4" type="ORF">Z517_01872</name>
</gene>
<organism evidence="4 5">
    <name type="scientific">Fonsecaea pedrosoi CBS 271.37</name>
    <dbReference type="NCBI Taxonomy" id="1442368"/>
    <lineage>
        <taxon>Eukaryota</taxon>
        <taxon>Fungi</taxon>
        <taxon>Dikarya</taxon>
        <taxon>Ascomycota</taxon>
        <taxon>Pezizomycotina</taxon>
        <taxon>Eurotiomycetes</taxon>
        <taxon>Chaetothyriomycetidae</taxon>
        <taxon>Chaetothyriales</taxon>
        <taxon>Herpotrichiellaceae</taxon>
        <taxon>Fonsecaea</taxon>
    </lineage>
</organism>
<dbReference type="PANTHER" id="PTHR42760">
    <property type="entry name" value="SHORT-CHAIN DEHYDROGENASES/REDUCTASES FAMILY MEMBER"/>
    <property type="match status" value="1"/>
</dbReference>
<proteinExistence type="inferred from homology"/>
<dbReference type="OrthoDB" id="1669814at2759"/>
<dbReference type="SMART" id="SM00822">
    <property type="entry name" value="PKS_KR"/>
    <property type="match status" value="1"/>
</dbReference>
<dbReference type="VEuPathDB" id="FungiDB:Z517_01872"/>
<evidence type="ECO:0000313" key="4">
    <source>
        <dbReference type="EMBL" id="KIW86474.1"/>
    </source>
</evidence>
<dbReference type="GO" id="GO:0006633">
    <property type="term" value="P:fatty acid biosynthetic process"/>
    <property type="evidence" value="ECO:0007669"/>
    <property type="project" value="TreeGrafter"/>
</dbReference>
<sequence>MESLTGKTYIVTGAGSGIGLETVRKLVNASAVVHAVDLVATPPPDYKEWQQQQQQQQRQQGQVHFHGSVDVSSRVAVTKLYDAIRAISPRIDGLVNSAGVCPGGDGYLQSDETYDLTMRVNVTGTWNVTTALLAVVDQESPNRGRDGPAPATTRASIVNLGSSASLCPWPTLAAYTASKHAVLGLTRSWSHDWAHKGVRVNMVAPGGTDTPLARAQLADGAGRGEALTAGLALIPLGRLGRPEEQADAIVFLLSDAASYITGQVLPVNGGFP</sequence>